<dbReference type="Pfam" id="PF03551">
    <property type="entry name" value="PadR"/>
    <property type="match status" value="1"/>
</dbReference>
<name>A0A285U648_9BACL</name>
<dbReference type="InterPro" id="IPR036390">
    <property type="entry name" value="WH_DNA-bd_sf"/>
</dbReference>
<proteinExistence type="predicted"/>
<organism evidence="2 3">
    <name type="scientific">Ureibacillus acetophenoni</name>
    <dbReference type="NCBI Taxonomy" id="614649"/>
    <lineage>
        <taxon>Bacteria</taxon>
        <taxon>Bacillati</taxon>
        <taxon>Bacillota</taxon>
        <taxon>Bacilli</taxon>
        <taxon>Bacillales</taxon>
        <taxon>Caryophanaceae</taxon>
        <taxon>Ureibacillus</taxon>
    </lineage>
</organism>
<evidence type="ECO:0000313" key="3">
    <source>
        <dbReference type="Proteomes" id="UP000219252"/>
    </source>
</evidence>
<dbReference type="InterPro" id="IPR036388">
    <property type="entry name" value="WH-like_DNA-bd_sf"/>
</dbReference>
<dbReference type="Proteomes" id="UP000219252">
    <property type="component" value="Unassembled WGS sequence"/>
</dbReference>
<evidence type="ECO:0000259" key="1">
    <source>
        <dbReference type="Pfam" id="PF03551"/>
    </source>
</evidence>
<feature type="domain" description="Transcription regulator PadR N-terminal" evidence="1">
    <location>
        <begin position="20"/>
        <end position="81"/>
    </location>
</feature>
<evidence type="ECO:0000313" key="2">
    <source>
        <dbReference type="EMBL" id="SOC37157.1"/>
    </source>
</evidence>
<dbReference type="PANTHER" id="PTHR33169">
    <property type="entry name" value="PADR-FAMILY TRANSCRIPTIONAL REGULATOR"/>
    <property type="match status" value="1"/>
</dbReference>
<dbReference type="EMBL" id="OBQC01000003">
    <property type="protein sequence ID" value="SOC37157.1"/>
    <property type="molecule type" value="Genomic_DNA"/>
</dbReference>
<dbReference type="SUPFAM" id="SSF46785">
    <property type="entry name" value="Winged helix' DNA-binding domain"/>
    <property type="match status" value="1"/>
</dbReference>
<gene>
    <name evidence="2" type="ORF">SAMN05877842_10373</name>
</gene>
<dbReference type="InterPro" id="IPR005149">
    <property type="entry name" value="Tscrpt_reg_PadR_N"/>
</dbReference>
<sequence length="105" mass="11956">MSERPPLTEGVYYILLSLYEPRHGYGIIQLTEEMTKGRVKLGAGTIYGAIKTLLDRGLIQPVDDDGRKKEYVITSEGKQMVEHEISRLMELFENGIRITRGDKID</sequence>
<keyword evidence="3" id="KW-1185">Reference proteome</keyword>
<dbReference type="InterPro" id="IPR052509">
    <property type="entry name" value="Metal_resp_DNA-bind_regulator"/>
</dbReference>
<protein>
    <submittedName>
        <fullName evidence="2">PadR family transcriptional regulator</fullName>
    </submittedName>
</protein>
<dbReference type="PANTHER" id="PTHR33169:SF13">
    <property type="entry name" value="PADR-FAMILY TRANSCRIPTIONAL REGULATOR"/>
    <property type="match status" value="1"/>
</dbReference>
<dbReference type="Gene3D" id="1.10.10.10">
    <property type="entry name" value="Winged helix-like DNA-binding domain superfamily/Winged helix DNA-binding domain"/>
    <property type="match status" value="1"/>
</dbReference>
<dbReference type="OrthoDB" id="9814826at2"/>
<dbReference type="RefSeq" id="WP_097148722.1">
    <property type="nucleotide sequence ID" value="NZ_OBQC01000003.1"/>
</dbReference>
<dbReference type="AlphaFoldDB" id="A0A285U648"/>
<reference evidence="3" key="1">
    <citation type="submission" date="2017-08" db="EMBL/GenBank/DDBJ databases">
        <authorList>
            <person name="Varghese N."/>
            <person name="Submissions S."/>
        </authorList>
    </citation>
    <scope>NUCLEOTIDE SEQUENCE [LARGE SCALE GENOMIC DNA]</scope>
    <source>
        <strain evidence="3">JC23</strain>
    </source>
</reference>
<accession>A0A285U648</accession>